<dbReference type="InterPro" id="IPR003669">
    <property type="entry name" value="Thymidylate_synthase_ThyX"/>
</dbReference>
<gene>
    <name evidence="1" type="ORF">COV24_03200</name>
</gene>
<dbReference type="InterPro" id="IPR036098">
    <property type="entry name" value="Thymidylate_synthase_ThyX_sf"/>
</dbReference>
<dbReference type="GO" id="GO:0070402">
    <property type="term" value="F:NADPH binding"/>
    <property type="evidence" value="ECO:0007669"/>
    <property type="project" value="TreeGrafter"/>
</dbReference>
<dbReference type="EMBL" id="PCXU01000027">
    <property type="protein sequence ID" value="PIR43345.1"/>
    <property type="molecule type" value="Genomic_DNA"/>
</dbReference>
<protein>
    <recommendedName>
        <fullName evidence="3">Thymidylate synthase</fullName>
    </recommendedName>
</protein>
<dbReference type="GO" id="GO:0050797">
    <property type="term" value="F:thymidylate synthase (FAD) activity"/>
    <property type="evidence" value="ECO:0007669"/>
    <property type="project" value="InterPro"/>
</dbReference>
<dbReference type="GO" id="GO:0050660">
    <property type="term" value="F:flavin adenine dinucleotide binding"/>
    <property type="evidence" value="ECO:0007669"/>
    <property type="project" value="InterPro"/>
</dbReference>
<dbReference type="PANTHER" id="PTHR34934">
    <property type="entry name" value="FLAVIN-DEPENDENT THYMIDYLATE SYNTHASE"/>
    <property type="match status" value="1"/>
</dbReference>
<organism evidence="1 2">
    <name type="scientific">candidate division WWE3 bacterium CG10_big_fil_rev_8_21_14_0_10_32_10</name>
    <dbReference type="NCBI Taxonomy" id="1975090"/>
    <lineage>
        <taxon>Bacteria</taxon>
        <taxon>Katanobacteria</taxon>
    </lineage>
</organism>
<evidence type="ECO:0008006" key="3">
    <source>
        <dbReference type="Google" id="ProtNLM"/>
    </source>
</evidence>
<name>A0A2H0RBZ9_UNCKA</name>
<sequence>MLDIFCNNFKIFLMSNVPNYQKLELTKKEKYLLEPFFTNISKSVYAVTFLPPEVIGALCSRSSRAKDDLRLILLNEFIKPFLEEGDKYGKSLQSLIDFLHKNPWELIFANPKGREFYIKWLAQYGDDSIAQMSGTHLIYQSLSQIAIKYFEDMRVGIAPIEKSTRYVDYSSKVNGKYRYYIDPKFKILGLDKEYKQVMDNLFKTYTSLYVEYAEYLKKHNPNEPEYLIRTKALDTVRGLLPLSTLSQVSFFANGASFEYFVARGLDNNLGEVRWAAEEAKKELDYVIPAFLRRIDSTGAKEYRNYLSTRSSNLKKALKSINWKNEVNKSKRGVKLLEYDKNAENKIIAGLIYTENKEEYKSIYKKVKKLSKAKKQKILDEVLKNRKQRWYKMPRAFENAYLRFEITMNIAGWRDLHRHRMQTQYREKFNIYNGFEVPKELKKLGYEKKYVHAIEKLENLYKKVEKVDVDLAQYCVSFSHLVKFVQYQNLRAFFWESELRTIAQGHPDYRKIEQEKVKIIKKKYPLLSKYIMADMNNYEFARRGSEEQIKAKEAELKEQLRGK</sequence>
<dbReference type="GO" id="GO:0004799">
    <property type="term" value="F:thymidylate synthase activity"/>
    <property type="evidence" value="ECO:0007669"/>
    <property type="project" value="TreeGrafter"/>
</dbReference>
<accession>A0A2H0RBZ9</accession>
<evidence type="ECO:0000313" key="2">
    <source>
        <dbReference type="Proteomes" id="UP000230214"/>
    </source>
</evidence>
<dbReference type="SUPFAM" id="SSF69796">
    <property type="entry name" value="Thymidylate synthase-complementing protein Thy1"/>
    <property type="match status" value="2"/>
</dbReference>
<dbReference type="Proteomes" id="UP000230214">
    <property type="component" value="Unassembled WGS sequence"/>
</dbReference>
<dbReference type="Gene3D" id="3.30.1360.170">
    <property type="match status" value="2"/>
</dbReference>
<proteinExistence type="predicted"/>
<dbReference type="AlphaFoldDB" id="A0A2H0RBZ9"/>
<dbReference type="PROSITE" id="PS51331">
    <property type="entry name" value="THYX"/>
    <property type="match status" value="2"/>
</dbReference>
<dbReference type="PANTHER" id="PTHR34934:SF1">
    <property type="entry name" value="FLAVIN-DEPENDENT THYMIDYLATE SYNTHASE"/>
    <property type="match status" value="1"/>
</dbReference>
<dbReference type="Pfam" id="PF02511">
    <property type="entry name" value="Thy1"/>
    <property type="match status" value="2"/>
</dbReference>
<evidence type="ECO:0000313" key="1">
    <source>
        <dbReference type="EMBL" id="PIR43345.1"/>
    </source>
</evidence>
<reference evidence="1 2" key="1">
    <citation type="submission" date="2017-09" db="EMBL/GenBank/DDBJ databases">
        <title>Depth-based differentiation of microbial function through sediment-hosted aquifers and enrichment of novel symbionts in the deep terrestrial subsurface.</title>
        <authorList>
            <person name="Probst A.J."/>
            <person name="Ladd B."/>
            <person name="Jarett J.K."/>
            <person name="Geller-Mcgrath D.E."/>
            <person name="Sieber C.M."/>
            <person name="Emerson J.B."/>
            <person name="Anantharaman K."/>
            <person name="Thomas B.C."/>
            <person name="Malmstrom R."/>
            <person name="Stieglmeier M."/>
            <person name="Klingl A."/>
            <person name="Woyke T."/>
            <person name="Ryan C.M."/>
            <person name="Banfield J.F."/>
        </authorList>
    </citation>
    <scope>NUCLEOTIDE SEQUENCE [LARGE SCALE GENOMIC DNA]</scope>
    <source>
        <strain evidence="1">CG10_big_fil_rev_8_21_14_0_10_32_10</strain>
    </source>
</reference>
<dbReference type="GO" id="GO:0006231">
    <property type="term" value="P:dTMP biosynthetic process"/>
    <property type="evidence" value="ECO:0007669"/>
    <property type="project" value="InterPro"/>
</dbReference>
<comment type="caution">
    <text evidence="1">The sequence shown here is derived from an EMBL/GenBank/DDBJ whole genome shotgun (WGS) entry which is preliminary data.</text>
</comment>
<dbReference type="CDD" id="cd20175">
    <property type="entry name" value="ThyX"/>
    <property type="match status" value="1"/>
</dbReference>